<dbReference type="CDD" id="cd03448">
    <property type="entry name" value="HDE_HSD"/>
    <property type="match status" value="1"/>
</dbReference>
<organism evidence="3 4">
    <name type="scientific">Pontivivens nitratireducens</name>
    <dbReference type="NCBI Taxonomy" id="2758038"/>
    <lineage>
        <taxon>Bacteria</taxon>
        <taxon>Pseudomonadati</taxon>
        <taxon>Pseudomonadota</taxon>
        <taxon>Alphaproteobacteria</taxon>
        <taxon>Rhodobacterales</taxon>
        <taxon>Paracoccaceae</taxon>
        <taxon>Pontivivens</taxon>
    </lineage>
</organism>
<gene>
    <name evidence="3" type="ORF">G8E03_12925</name>
</gene>
<dbReference type="Pfam" id="PF01575">
    <property type="entry name" value="MaoC_dehydratas"/>
    <property type="match status" value="1"/>
</dbReference>
<reference evidence="3 4" key="1">
    <citation type="submission" date="2020-03" db="EMBL/GenBank/DDBJ databases">
        <title>Complete genome sequence of Monaibacterium sp. ALG8 with diverse plasmids.</title>
        <authorList>
            <person name="Sun C."/>
        </authorList>
    </citation>
    <scope>NUCLEOTIDE SEQUENCE [LARGE SCALE GENOMIC DNA]</scope>
    <source>
        <strain evidence="3 4">ALG8</strain>
    </source>
</reference>
<dbReference type="PANTHER" id="PTHR13078:SF56">
    <property type="entry name" value="PEROXISOMAL MULTIFUNCTIONAL ENZYME TYPE 2"/>
    <property type="match status" value="1"/>
</dbReference>
<sequence>MYALGLGLGLDPSDPEELTFVYEEGQKVLPTQAVVLAHPGFWMRDLDTGIDWVRLVAGEFDLTLTAPLPPGGTVTGHSKVIDVFDKGEGRGAVVQSQRILTDKESGKEIATIRQSTFCRGDGGFGGPARQQPKPHQVPDRAPDLICELPTSTQGALLYRLSGDLNPLHADPAVAIKAGFPKPILHGLATFGVAGHALLKVLCDYQPERFRRIGARFTAPVFPGEILRTEIWQDEEGVASFQVRCIDRDVVAVGHGYLEYDT</sequence>
<dbReference type="GO" id="GO:0006635">
    <property type="term" value="P:fatty acid beta-oxidation"/>
    <property type="evidence" value="ECO:0007669"/>
    <property type="project" value="TreeGrafter"/>
</dbReference>
<feature type="domain" description="Peroxisomal multifunctional enzyme type 2-like N-terminal" evidence="2">
    <location>
        <begin position="1"/>
        <end position="120"/>
    </location>
</feature>
<dbReference type="InterPro" id="IPR054357">
    <property type="entry name" value="MFE-2_N"/>
</dbReference>
<dbReference type="Proteomes" id="UP000500791">
    <property type="component" value="Chromosome"/>
</dbReference>
<dbReference type="GO" id="GO:0003857">
    <property type="term" value="F:(3S)-3-hydroxyacyl-CoA dehydrogenase (NAD+) activity"/>
    <property type="evidence" value="ECO:0007669"/>
    <property type="project" value="TreeGrafter"/>
</dbReference>
<dbReference type="SUPFAM" id="SSF54637">
    <property type="entry name" value="Thioesterase/thiol ester dehydrase-isomerase"/>
    <property type="match status" value="2"/>
</dbReference>
<dbReference type="GO" id="GO:0044594">
    <property type="term" value="F:17-beta-hydroxysteroid dehydrogenase (NAD+) activity"/>
    <property type="evidence" value="ECO:0007669"/>
    <property type="project" value="TreeGrafter"/>
</dbReference>
<keyword evidence="4" id="KW-1185">Reference proteome</keyword>
<feature type="domain" description="MaoC-like" evidence="1">
    <location>
        <begin position="137"/>
        <end position="236"/>
    </location>
</feature>
<evidence type="ECO:0000313" key="3">
    <source>
        <dbReference type="EMBL" id="QIK42133.1"/>
    </source>
</evidence>
<dbReference type="AlphaFoldDB" id="A0A6G7VPX2"/>
<accession>A0A6G7VPX2</accession>
<proteinExistence type="predicted"/>
<dbReference type="EMBL" id="CP049811">
    <property type="protein sequence ID" value="QIK42133.1"/>
    <property type="molecule type" value="Genomic_DNA"/>
</dbReference>
<name>A0A6G7VPX2_9RHOB</name>
<dbReference type="Pfam" id="PF22622">
    <property type="entry name" value="MFE-2_hydrat-2_N"/>
    <property type="match status" value="1"/>
</dbReference>
<evidence type="ECO:0000259" key="2">
    <source>
        <dbReference type="Pfam" id="PF22622"/>
    </source>
</evidence>
<dbReference type="Gene3D" id="3.10.129.10">
    <property type="entry name" value="Hotdog Thioesterase"/>
    <property type="match status" value="2"/>
</dbReference>
<evidence type="ECO:0000259" key="1">
    <source>
        <dbReference type="Pfam" id="PF01575"/>
    </source>
</evidence>
<dbReference type="KEGG" id="mon:G8E03_12925"/>
<dbReference type="InterPro" id="IPR002539">
    <property type="entry name" value="MaoC-like_dom"/>
</dbReference>
<dbReference type="PANTHER" id="PTHR13078">
    <property type="entry name" value="PEROXISOMAL MULTIFUNCTIONAL ENZYME TYPE 2-RELATED"/>
    <property type="match status" value="1"/>
</dbReference>
<dbReference type="GO" id="GO:0004300">
    <property type="term" value="F:enoyl-CoA hydratase activity"/>
    <property type="evidence" value="ECO:0007669"/>
    <property type="project" value="TreeGrafter"/>
</dbReference>
<protein>
    <submittedName>
        <fullName evidence="3">3-alpha,7-alpha, 12-alpha-trihydroxy-5-beta-cholest-24-enoyl-CoA hydratase</fullName>
    </submittedName>
</protein>
<evidence type="ECO:0000313" key="4">
    <source>
        <dbReference type="Proteomes" id="UP000500791"/>
    </source>
</evidence>
<dbReference type="InterPro" id="IPR029069">
    <property type="entry name" value="HotDog_dom_sf"/>
</dbReference>